<evidence type="ECO:0000313" key="3">
    <source>
        <dbReference type="Proteomes" id="UP000319213"/>
    </source>
</evidence>
<dbReference type="InterPro" id="IPR011051">
    <property type="entry name" value="RmlC_Cupin_sf"/>
</dbReference>
<dbReference type="SUPFAM" id="SSF51182">
    <property type="entry name" value="RmlC-like cupins"/>
    <property type="match status" value="2"/>
</dbReference>
<accession>A0A543ISG4</accession>
<evidence type="ECO:0008006" key="4">
    <source>
        <dbReference type="Google" id="ProtNLM"/>
    </source>
</evidence>
<dbReference type="Gene3D" id="2.60.120.10">
    <property type="entry name" value="Jelly Rolls"/>
    <property type="match status" value="1"/>
</dbReference>
<proteinExistence type="predicted"/>
<comment type="caution">
    <text evidence="2">The sequence shown here is derived from an EMBL/GenBank/DDBJ whole genome shotgun (WGS) entry which is preliminary data.</text>
</comment>
<protein>
    <recommendedName>
        <fullName evidence="4">DUF4437 domain-containing protein</fullName>
    </recommendedName>
</protein>
<dbReference type="OrthoDB" id="9793147at2"/>
<dbReference type="Proteomes" id="UP000319213">
    <property type="component" value="Unassembled WGS sequence"/>
</dbReference>
<keyword evidence="3" id="KW-1185">Reference proteome</keyword>
<dbReference type="AlphaFoldDB" id="A0A543ISG4"/>
<organism evidence="2 3">
    <name type="scientific">Thermopolyspora flexuosa</name>
    <dbReference type="NCBI Taxonomy" id="103836"/>
    <lineage>
        <taxon>Bacteria</taxon>
        <taxon>Bacillati</taxon>
        <taxon>Actinomycetota</taxon>
        <taxon>Actinomycetes</taxon>
        <taxon>Streptosporangiales</taxon>
        <taxon>Streptosporangiaceae</taxon>
        <taxon>Thermopolyspora</taxon>
    </lineage>
</organism>
<reference evidence="2 3" key="1">
    <citation type="submission" date="2019-06" db="EMBL/GenBank/DDBJ databases">
        <title>Sequencing the genomes of 1000 actinobacteria strains.</title>
        <authorList>
            <person name="Klenk H.-P."/>
        </authorList>
    </citation>
    <scope>NUCLEOTIDE SEQUENCE [LARGE SCALE GENOMIC DNA]</scope>
    <source>
        <strain evidence="2 3">DSM 43186</strain>
    </source>
</reference>
<gene>
    <name evidence="2" type="ORF">FHX40_0154</name>
</gene>
<dbReference type="RefSeq" id="WP_142257812.1">
    <property type="nucleotide sequence ID" value="NZ_BMPV01000004.1"/>
</dbReference>
<dbReference type="EMBL" id="VFPQ01000001">
    <property type="protein sequence ID" value="TQM73511.1"/>
    <property type="molecule type" value="Genomic_DNA"/>
</dbReference>
<name>A0A543ISG4_9ACTN</name>
<evidence type="ECO:0000256" key="1">
    <source>
        <dbReference type="SAM" id="MobiDB-lite"/>
    </source>
</evidence>
<sequence>MWNRPDVDFIQSQDLPWQPVPEGEFGFAQGGLKKVLSRDATDGAETTLVRLTGRHRGVLASAVDIYVLSGEGVLDGEPLKVNDYVYAKAGTEIDLTASPRGLVLYCGFWGAPGFASGTGSGEPLLRIATERIPWVPAGWSGEVQLEPGAMSKVLRHDDTAYIYLAAMLPGWKSPMEEAHPVYEESFKIYGDVLMGPLGVMRAGGYFFRSPDVFHGPLYSRGGTMSFIRSDAAPTTEYRTPGPGGRWDELSESAYAD</sequence>
<evidence type="ECO:0000313" key="2">
    <source>
        <dbReference type="EMBL" id="TQM73511.1"/>
    </source>
</evidence>
<dbReference type="InterPro" id="IPR014710">
    <property type="entry name" value="RmlC-like_jellyroll"/>
</dbReference>
<feature type="region of interest" description="Disordered" evidence="1">
    <location>
        <begin position="233"/>
        <end position="256"/>
    </location>
</feature>